<dbReference type="SUPFAM" id="SSF55811">
    <property type="entry name" value="Nudix"/>
    <property type="match status" value="1"/>
</dbReference>
<proteinExistence type="inferred from homology"/>
<keyword evidence="8" id="KW-1185">Reference proteome</keyword>
<dbReference type="EMBL" id="BAAARW010000001">
    <property type="protein sequence ID" value="GAA2398838.1"/>
    <property type="molecule type" value="Genomic_DNA"/>
</dbReference>
<dbReference type="Gene3D" id="3.90.79.10">
    <property type="entry name" value="Nucleoside Triphosphate Pyrophosphohydrolase"/>
    <property type="match status" value="1"/>
</dbReference>
<reference evidence="8" key="1">
    <citation type="journal article" date="2019" name="Int. J. Syst. Evol. Microbiol.">
        <title>The Global Catalogue of Microorganisms (GCM) 10K type strain sequencing project: providing services to taxonomists for standard genome sequencing and annotation.</title>
        <authorList>
            <consortium name="The Broad Institute Genomics Platform"/>
            <consortium name="The Broad Institute Genome Sequencing Center for Infectious Disease"/>
            <person name="Wu L."/>
            <person name="Ma J."/>
        </authorList>
    </citation>
    <scope>NUCLEOTIDE SEQUENCE [LARGE SCALE GENOMIC DNA]</scope>
    <source>
        <strain evidence="8">JCM 3325</strain>
    </source>
</reference>
<accession>A0ABP5VDU6</accession>
<dbReference type="InterPro" id="IPR000086">
    <property type="entry name" value="NUDIX_hydrolase_dom"/>
</dbReference>
<organism evidence="7 8">
    <name type="scientific">Actinomadura vinacea</name>
    <dbReference type="NCBI Taxonomy" id="115336"/>
    <lineage>
        <taxon>Bacteria</taxon>
        <taxon>Bacillati</taxon>
        <taxon>Actinomycetota</taxon>
        <taxon>Actinomycetes</taxon>
        <taxon>Streptosporangiales</taxon>
        <taxon>Thermomonosporaceae</taxon>
        <taxon>Actinomadura</taxon>
    </lineage>
</organism>
<dbReference type="PANTHER" id="PTHR43046">
    <property type="entry name" value="GDP-MANNOSE MANNOSYL HYDROLASE"/>
    <property type="match status" value="1"/>
</dbReference>
<sequence length="173" mass="19018">MPSDTTRPHAMTAEQYYASRPVLFAGAGVLFRNDDGHILLVKPTYEPRWVIPGGAMEPAETPRQTARREINEELGLAHEPGMLLCVDFVPAKPPTRLKPGIMYLFDGGRLSAIEKNAITLPADELTDHRFVEPDALTDYIGGLLLRRVHAGLAVCQSGIPVDLEDGYPTQRSV</sequence>
<evidence type="ECO:0000256" key="2">
    <source>
        <dbReference type="ARBA" id="ARBA00005582"/>
    </source>
</evidence>
<evidence type="ECO:0000256" key="4">
    <source>
        <dbReference type="ARBA" id="ARBA00022842"/>
    </source>
</evidence>
<dbReference type="Pfam" id="PF00293">
    <property type="entry name" value="NUDIX"/>
    <property type="match status" value="1"/>
</dbReference>
<dbReference type="PROSITE" id="PS51462">
    <property type="entry name" value="NUDIX"/>
    <property type="match status" value="1"/>
</dbReference>
<evidence type="ECO:0000313" key="7">
    <source>
        <dbReference type="EMBL" id="GAA2398838.1"/>
    </source>
</evidence>
<comment type="caution">
    <text evidence="7">The sequence shown here is derived from an EMBL/GenBank/DDBJ whole genome shotgun (WGS) entry which is preliminary data.</text>
</comment>
<protein>
    <recommendedName>
        <fullName evidence="6">Nudix hydrolase domain-containing protein</fullName>
    </recommendedName>
</protein>
<dbReference type="InterPro" id="IPR020476">
    <property type="entry name" value="Nudix_hydrolase"/>
</dbReference>
<gene>
    <name evidence="7" type="ORF">GCM10010191_02040</name>
</gene>
<dbReference type="PROSITE" id="PS00893">
    <property type="entry name" value="NUDIX_BOX"/>
    <property type="match status" value="1"/>
</dbReference>
<dbReference type="Proteomes" id="UP001501231">
    <property type="component" value="Unassembled WGS sequence"/>
</dbReference>
<evidence type="ECO:0000313" key="8">
    <source>
        <dbReference type="Proteomes" id="UP001501231"/>
    </source>
</evidence>
<dbReference type="InterPro" id="IPR020084">
    <property type="entry name" value="NUDIX_hydrolase_CS"/>
</dbReference>
<comment type="cofactor">
    <cofactor evidence="1">
        <name>Mg(2+)</name>
        <dbReference type="ChEBI" id="CHEBI:18420"/>
    </cofactor>
</comment>
<dbReference type="RefSeq" id="WP_344586328.1">
    <property type="nucleotide sequence ID" value="NZ_BAAARW010000001.1"/>
</dbReference>
<name>A0ABP5VDU6_9ACTN</name>
<evidence type="ECO:0000256" key="1">
    <source>
        <dbReference type="ARBA" id="ARBA00001946"/>
    </source>
</evidence>
<evidence type="ECO:0000256" key="5">
    <source>
        <dbReference type="RuleBase" id="RU003476"/>
    </source>
</evidence>
<dbReference type="CDD" id="cd18876">
    <property type="entry name" value="NUDIX_Hydrolase"/>
    <property type="match status" value="1"/>
</dbReference>
<comment type="similarity">
    <text evidence="2 5">Belongs to the Nudix hydrolase family.</text>
</comment>
<dbReference type="PRINTS" id="PR00502">
    <property type="entry name" value="NUDIXFAMILY"/>
</dbReference>
<evidence type="ECO:0000256" key="3">
    <source>
        <dbReference type="ARBA" id="ARBA00022801"/>
    </source>
</evidence>
<feature type="domain" description="Nudix hydrolase" evidence="6">
    <location>
        <begin position="22"/>
        <end position="161"/>
    </location>
</feature>
<keyword evidence="4" id="KW-0460">Magnesium</keyword>
<dbReference type="PANTHER" id="PTHR43046:SF12">
    <property type="entry name" value="GDP-MANNOSE MANNOSYL HYDROLASE"/>
    <property type="match status" value="1"/>
</dbReference>
<keyword evidence="3 5" id="KW-0378">Hydrolase</keyword>
<evidence type="ECO:0000259" key="6">
    <source>
        <dbReference type="PROSITE" id="PS51462"/>
    </source>
</evidence>
<dbReference type="InterPro" id="IPR015797">
    <property type="entry name" value="NUDIX_hydrolase-like_dom_sf"/>
</dbReference>